<organism evidence="3 4">
    <name type="scientific">candidate division KSB3 bacterium</name>
    <dbReference type="NCBI Taxonomy" id="2044937"/>
    <lineage>
        <taxon>Bacteria</taxon>
        <taxon>candidate division KSB3</taxon>
    </lineage>
</organism>
<comment type="caution">
    <text evidence="3">The sequence shown here is derived from an EMBL/GenBank/DDBJ whole genome shotgun (WGS) entry which is preliminary data.</text>
</comment>
<proteinExistence type="predicted"/>
<evidence type="ECO:0000256" key="1">
    <source>
        <dbReference type="ARBA" id="ARBA00023002"/>
    </source>
</evidence>
<dbReference type="SUPFAM" id="SSF53720">
    <property type="entry name" value="ALDH-like"/>
    <property type="match status" value="1"/>
</dbReference>
<evidence type="ECO:0000313" key="4">
    <source>
        <dbReference type="Proteomes" id="UP000649604"/>
    </source>
</evidence>
<feature type="domain" description="Aldehyde dehydrogenase" evidence="2">
    <location>
        <begin position="46"/>
        <end position="207"/>
    </location>
</feature>
<dbReference type="Pfam" id="PF00171">
    <property type="entry name" value="Aldedh"/>
    <property type="match status" value="1"/>
</dbReference>
<dbReference type="InterPro" id="IPR016162">
    <property type="entry name" value="Ald_DH_N"/>
</dbReference>
<protein>
    <submittedName>
        <fullName evidence="3">Aldehyde dehydrogenase family protein</fullName>
    </submittedName>
</protein>
<evidence type="ECO:0000313" key="3">
    <source>
        <dbReference type="EMBL" id="MBD3325478.1"/>
    </source>
</evidence>
<dbReference type="PANTHER" id="PTHR11699">
    <property type="entry name" value="ALDEHYDE DEHYDROGENASE-RELATED"/>
    <property type="match status" value="1"/>
</dbReference>
<evidence type="ECO:0000259" key="2">
    <source>
        <dbReference type="Pfam" id="PF00171"/>
    </source>
</evidence>
<dbReference type="Gene3D" id="3.40.605.10">
    <property type="entry name" value="Aldehyde Dehydrogenase, Chain A, domain 1"/>
    <property type="match status" value="1"/>
</dbReference>
<accession>A0A9D5JWE5</accession>
<gene>
    <name evidence="3" type="ORF">GF339_12885</name>
</gene>
<dbReference type="InterPro" id="IPR015590">
    <property type="entry name" value="Aldehyde_DH_dom"/>
</dbReference>
<dbReference type="InterPro" id="IPR016161">
    <property type="entry name" value="Ald_DH/histidinol_DH"/>
</dbReference>
<feature type="non-terminal residue" evidence="3">
    <location>
        <position position="216"/>
    </location>
</feature>
<dbReference type="AlphaFoldDB" id="A0A9D5JWE5"/>
<keyword evidence="1" id="KW-0560">Oxidoreductase</keyword>
<reference evidence="3" key="1">
    <citation type="submission" date="2019-11" db="EMBL/GenBank/DDBJ databases">
        <title>Microbial mats filling the niche in hypersaline microbial mats.</title>
        <authorList>
            <person name="Wong H.L."/>
            <person name="Macleod F.I."/>
            <person name="White R.A. III"/>
            <person name="Burns B.P."/>
        </authorList>
    </citation>
    <scope>NUCLEOTIDE SEQUENCE</scope>
    <source>
        <strain evidence="3">Rbin_158</strain>
    </source>
</reference>
<dbReference type="GO" id="GO:0016491">
    <property type="term" value="F:oxidoreductase activity"/>
    <property type="evidence" value="ECO:0007669"/>
    <property type="project" value="UniProtKB-KW"/>
</dbReference>
<sequence>MGRDVVENLEQSIRLVVQEVIKNLDLQAFPAGAPGAATSQGHGIFADIDSAIAAAKIAHQELMQLPLETRKAMIQNMRQTILENNERLSKKAMEETGLGRWQSKMIKHRLVALKSPGVEDLEPVSYTDDHGLTLVERAPYGVIGSITPTTNPSSTVVNNSIGMIAAGNAVVFNPHPGAKEVSCLTISLLNDAIVKAGGPRNLLSATPKPTIESAQA</sequence>
<name>A0A9D5JWE5_9BACT</name>
<dbReference type="EMBL" id="WJJP01000419">
    <property type="protein sequence ID" value="MBD3325478.1"/>
    <property type="molecule type" value="Genomic_DNA"/>
</dbReference>
<dbReference type="Proteomes" id="UP000649604">
    <property type="component" value="Unassembled WGS sequence"/>
</dbReference>